<evidence type="ECO:0000256" key="1">
    <source>
        <dbReference type="SAM" id="SignalP"/>
    </source>
</evidence>
<dbReference type="GO" id="GO:0008255">
    <property type="term" value="F:ecdysis-triggering hormone activity"/>
    <property type="evidence" value="ECO:0007669"/>
    <property type="project" value="InterPro"/>
</dbReference>
<sequence>MKPEVAYFLVSVCLVLCLSQHSLAAPVSGKKMLSGISICITNCAQCHDLVGDIFDHRQCSRDCVKRKGLQLPDCTNPMSIKEYLNLKVPMNPE</sequence>
<evidence type="ECO:0000313" key="2">
    <source>
        <dbReference type="EMBL" id="GAV03276.1"/>
    </source>
</evidence>
<proteinExistence type="predicted"/>
<feature type="chain" id="PRO_5008898743" description="Eclosion hormone" evidence="1">
    <location>
        <begin position="25"/>
        <end position="93"/>
    </location>
</feature>
<dbReference type="EMBL" id="BDGG01000009">
    <property type="protein sequence ID" value="GAV03276.1"/>
    <property type="molecule type" value="Genomic_DNA"/>
</dbReference>
<dbReference type="InterPro" id="IPR006825">
    <property type="entry name" value="Eclosion"/>
</dbReference>
<comment type="caution">
    <text evidence="2">The sequence shown here is derived from an EMBL/GenBank/DDBJ whole genome shotgun (WGS) entry which is preliminary data.</text>
</comment>
<name>A0A1D1VR16_RAMVA</name>
<keyword evidence="3" id="KW-1185">Reference proteome</keyword>
<dbReference type="Pfam" id="PF04736">
    <property type="entry name" value="Eclosion"/>
    <property type="match status" value="1"/>
</dbReference>
<dbReference type="AlphaFoldDB" id="A0A1D1VR16"/>
<reference evidence="2 3" key="1">
    <citation type="journal article" date="2016" name="Nat. Commun.">
        <title>Extremotolerant tardigrade genome and improved radiotolerance of human cultured cells by tardigrade-unique protein.</title>
        <authorList>
            <person name="Hashimoto T."/>
            <person name="Horikawa D.D."/>
            <person name="Saito Y."/>
            <person name="Kuwahara H."/>
            <person name="Kozuka-Hata H."/>
            <person name="Shin-I T."/>
            <person name="Minakuchi Y."/>
            <person name="Ohishi K."/>
            <person name="Motoyama A."/>
            <person name="Aizu T."/>
            <person name="Enomoto A."/>
            <person name="Kondo K."/>
            <person name="Tanaka S."/>
            <person name="Hara Y."/>
            <person name="Koshikawa S."/>
            <person name="Sagara H."/>
            <person name="Miura T."/>
            <person name="Yokobori S."/>
            <person name="Miyagawa K."/>
            <person name="Suzuki Y."/>
            <person name="Kubo T."/>
            <person name="Oyama M."/>
            <person name="Kohara Y."/>
            <person name="Fujiyama A."/>
            <person name="Arakawa K."/>
            <person name="Katayama T."/>
            <person name="Toyoda A."/>
            <person name="Kunieda T."/>
        </authorList>
    </citation>
    <scope>NUCLEOTIDE SEQUENCE [LARGE SCALE GENOMIC DNA]</scope>
    <source>
        <strain evidence="2 3">YOKOZUNA-1</strain>
    </source>
</reference>
<feature type="signal peptide" evidence="1">
    <location>
        <begin position="1"/>
        <end position="24"/>
    </location>
</feature>
<dbReference type="GO" id="GO:0007218">
    <property type="term" value="P:neuropeptide signaling pathway"/>
    <property type="evidence" value="ECO:0007669"/>
    <property type="project" value="InterPro"/>
</dbReference>
<evidence type="ECO:0008006" key="4">
    <source>
        <dbReference type="Google" id="ProtNLM"/>
    </source>
</evidence>
<dbReference type="Proteomes" id="UP000186922">
    <property type="component" value="Unassembled WGS sequence"/>
</dbReference>
<keyword evidence="1" id="KW-0732">Signal</keyword>
<evidence type="ECO:0000313" key="3">
    <source>
        <dbReference type="Proteomes" id="UP000186922"/>
    </source>
</evidence>
<organism evidence="2 3">
    <name type="scientific">Ramazzottius varieornatus</name>
    <name type="common">Water bear</name>
    <name type="synonym">Tardigrade</name>
    <dbReference type="NCBI Taxonomy" id="947166"/>
    <lineage>
        <taxon>Eukaryota</taxon>
        <taxon>Metazoa</taxon>
        <taxon>Ecdysozoa</taxon>
        <taxon>Tardigrada</taxon>
        <taxon>Eutardigrada</taxon>
        <taxon>Parachela</taxon>
        <taxon>Hypsibioidea</taxon>
        <taxon>Ramazzottiidae</taxon>
        <taxon>Ramazzottius</taxon>
    </lineage>
</organism>
<gene>
    <name evidence="2" type="primary">RvY_13723-1</name>
    <name evidence="2" type="synonym">RvY_13723.1</name>
    <name evidence="2" type="ORF">RvY_13723</name>
</gene>
<protein>
    <recommendedName>
        <fullName evidence="4">Eclosion hormone</fullName>
    </recommendedName>
</protein>
<accession>A0A1D1VR16</accession>
<dbReference type="OrthoDB" id="6432957at2759"/>